<dbReference type="AlphaFoldDB" id="A0A0F9V3E5"/>
<evidence type="ECO:0000313" key="1">
    <source>
        <dbReference type="EMBL" id="KKN68041.1"/>
    </source>
</evidence>
<dbReference type="EMBL" id="LAZR01000459">
    <property type="protein sequence ID" value="KKN68041.1"/>
    <property type="molecule type" value="Genomic_DNA"/>
</dbReference>
<gene>
    <name evidence="1" type="ORF">LCGC14_0454950</name>
</gene>
<reference evidence="1" key="1">
    <citation type="journal article" date="2015" name="Nature">
        <title>Complex archaea that bridge the gap between prokaryotes and eukaryotes.</title>
        <authorList>
            <person name="Spang A."/>
            <person name="Saw J.H."/>
            <person name="Jorgensen S.L."/>
            <person name="Zaremba-Niedzwiedzka K."/>
            <person name="Martijn J."/>
            <person name="Lind A.E."/>
            <person name="van Eijk R."/>
            <person name="Schleper C."/>
            <person name="Guy L."/>
            <person name="Ettema T.J."/>
        </authorList>
    </citation>
    <scope>NUCLEOTIDE SEQUENCE</scope>
</reference>
<protein>
    <submittedName>
        <fullName evidence="1">Uncharacterized protein</fullName>
    </submittedName>
</protein>
<sequence>MGYFVRLIVPTDNEQSIVSIVGRIVGHWGGCTVTTGYGWWVGKGGYVKDKVSIIECSIGVWDGPTRTWWHDLADAVRVEWDQESVFLSVAAGISFFVTGPDANEMETLSG</sequence>
<organism evidence="1">
    <name type="scientific">marine sediment metagenome</name>
    <dbReference type="NCBI Taxonomy" id="412755"/>
    <lineage>
        <taxon>unclassified sequences</taxon>
        <taxon>metagenomes</taxon>
        <taxon>ecological metagenomes</taxon>
    </lineage>
</organism>
<name>A0A0F9V3E5_9ZZZZ</name>
<comment type="caution">
    <text evidence="1">The sequence shown here is derived from an EMBL/GenBank/DDBJ whole genome shotgun (WGS) entry which is preliminary data.</text>
</comment>
<proteinExistence type="predicted"/>
<accession>A0A0F9V3E5</accession>